<evidence type="ECO:0000313" key="1">
    <source>
        <dbReference type="EMBL" id="TWH76840.1"/>
    </source>
</evidence>
<protein>
    <submittedName>
        <fullName evidence="1">Uncharacterized protein</fullName>
    </submittedName>
</protein>
<dbReference type="AlphaFoldDB" id="A0A562J155"/>
<dbReference type="EMBL" id="VLKG01000002">
    <property type="protein sequence ID" value="TWH76840.1"/>
    <property type="molecule type" value="Genomic_DNA"/>
</dbReference>
<comment type="caution">
    <text evidence="1">The sequence shown here is derived from an EMBL/GenBank/DDBJ whole genome shotgun (WGS) entry which is preliminary data.</text>
</comment>
<dbReference type="OrthoDB" id="7579869at2"/>
<accession>A0A562J155</accession>
<keyword evidence="2" id="KW-1185">Reference proteome</keyword>
<dbReference type="Proteomes" id="UP000319627">
    <property type="component" value="Unassembled WGS sequence"/>
</dbReference>
<gene>
    <name evidence="1" type="ORF">LX59_00885</name>
</gene>
<organism evidence="1 2">
    <name type="scientific">Azomonas agilis</name>
    <dbReference type="NCBI Taxonomy" id="116849"/>
    <lineage>
        <taxon>Bacteria</taxon>
        <taxon>Pseudomonadati</taxon>
        <taxon>Pseudomonadota</taxon>
        <taxon>Gammaproteobacteria</taxon>
        <taxon>Pseudomonadales</taxon>
        <taxon>Pseudomonadaceae</taxon>
        <taxon>Azomonas</taxon>
    </lineage>
</organism>
<dbReference type="RefSeq" id="WP_144570613.1">
    <property type="nucleotide sequence ID" value="NZ_VLKG01000002.1"/>
</dbReference>
<proteinExistence type="predicted"/>
<reference evidence="1 2" key="1">
    <citation type="submission" date="2019-07" db="EMBL/GenBank/DDBJ databases">
        <title>Genomic Encyclopedia of Type Strains, Phase I: the one thousand microbial genomes (KMG-I) project.</title>
        <authorList>
            <person name="Kyrpides N."/>
        </authorList>
    </citation>
    <scope>NUCLEOTIDE SEQUENCE [LARGE SCALE GENOMIC DNA]</scope>
    <source>
        <strain evidence="1 2">DSM 375</strain>
    </source>
</reference>
<sequence>MGFFSWLFSKKSVEAKPASASLLLDFAAQNYRAGAFGSTDLKTKALAELVTLTRASGAGRYNAQGYFEWLPEQTPRLDHDPVTKAPLGLLIGSQRVNRNGFSTAFDSWQPSQMDVYPNAQQGLDGQQSAVRLVAKAVLAGHNIGAPIGPVVAGQEYVVRVRAKSDGLRYLVFNSNAKFFGTQDSACFDLVDGVVTLQSANNRASIRALSEGYWECTSVLKAFEEGKASVYWVVSSVPEPKVRPDRFVGDEEAGLILWGPECSEGSSMDTSYIPTTTAEPVTRLADEALLLLGSWFNAETGTFILEHDVPLGKVLLSSGDQVVTSVGVGRTALAYDAKGYYLSHNAGTYGTHKPINFVDALRLLASATDSADAHLKKLTYYPRIVTQAELVALS</sequence>
<name>A0A562J155_9GAMM</name>
<evidence type="ECO:0000313" key="2">
    <source>
        <dbReference type="Proteomes" id="UP000319627"/>
    </source>
</evidence>